<dbReference type="InterPro" id="IPR008906">
    <property type="entry name" value="HATC_C_dom"/>
</dbReference>
<evidence type="ECO:0000256" key="4">
    <source>
        <dbReference type="ARBA" id="ARBA00022833"/>
    </source>
</evidence>
<keyword evidence="3" id="KW-0863">Zinc-finger</keyword>
<dbReference type="AlphaFoldDB" id="A0A9Q1E5U2"/>
<dbReference type="SUPFAM" id="SSF53098">
    <property type="entry name" value="Ribonuclease H-like"/>
    <property type="match status" value="1"/>
</dbReference>
<dbReference type="GO" id="GO:0046983">
    <property type="term" value="F:protein dimerization activity"/>
    <property type="evidence" value="ECO:0007669"/>
    <property type="project" value="InterPro"/>
</dbReference>
<evidence type="ECO:0000256" key="5">
    <source>
        <dbReference type="ARBA" id="ARBA00023242"/>
    </source>
</evidence>
<evidence type="ECO:0000313" key="8">
    <source>
        <dbReference type="EMBL" id="KAJ8332769.1"/>
    </source>
</evidence>
<dbReference type="GO" id="GO:0005634">
    <property type="term" value="C:nucleus"/>
    <property type="evidence" value="ECO:0007669"/>
    <property type="project" value="UniProtKB-SubCell"/>
</dbReference>
<dbReference type="GO" id="GO:0008270">
    <property type="term" value="F:zinc ion binding"/>
    <property type="evidence" value="ECO:0007669"/>
    <property type="project" value="UniProtKB-KW"/>
</dbReference>
<evidence type="ECO:0000256" key="6">
    <source>
        <dbReference type="SAM" id="MobiDB-lite"/>
    </source>
</evidence>
<reference evidence="8" key="1">
    <citation type="journal article" date="2023" name="Science">
        <title>Genome structures resolve the early diversification of teleost fishes.</title>
        <authorList>
            <person name="Parey E."/>
            <person name="Louis A."/>
            <person name="Montfort J."/>
            <person name="Bouchez O."/>
            <person name="Roques C."/>
            <person name="Iampietro C."/>
            <person name="Lluch J."/>
            <person name="Castinel A."/>
            <person name="Donnadieu C."/>
            <person name="Desvignes T."/>
            <person name="Floi Bucao C."/>
            <person name="Jouanno E."/>
            <person name="Wen M."/>
            <person name="Mejri S."/>
            <person name="Dirks R."/>
            <person name="Jansen H."/>
            <person name="Henkel C."/>
            <person name="Chen W.J."/>
            <person name="Zahm M."/>
            <person name="Cabau C."/>
            <person name="Klopp C."/>
            <person name="Thompson A.W."/>
            <person name="Robinson-Rechavi M."/>
            <person name="Braasch I."/>
            <person name="Lecointre G."/>
            <person name="Bobe J."/>
            <person name="Postlethwait J.H."/>
            <person name="Berthelot C."/>
            <person name="Roest Crollius H."/>
            <person name="Guiguen Y."/>
        </authorList>
    </citation>
    <scope>NUCLEOTIDE SEQUENCE</scope>
    <source>
        <strain evidence="8">WJC10195</strain>
    </source>
</reference>
<evidence type="ECO:0000256" key="3">
    <source>
        <dbReference type="ARBA" id="ARBA00022771"/>
    </source>
</evidence>
<sequence length="464" mass="51667">MVAAKYQETKEKGKAEMQKVVAVSLTSDMWTSINMDAYLAVTCHFIDDHDKLGTVLLGVEIFPNSHTAANIAQVKTTLMEEWGITDKVGCLVTDAAPNMIACARNLKIRHAVCIAHNLNLIVRKSFEHTPGLNDMRTKSRKIVAYFRTSTTAKERLTQVQERTGRPSLKMIQEVDTRWNSTFHMLDRLYQQREPVGAALASLNTDLTPLTSQDYEAIGECLRILSPFQQATVELSEEKWVSGSKVIPLMNMLQRAVDSEGTNMTTLMAGKLAENLVRRLRDTLSNLESLSVMTMATMLDPRFRTHGFFSQSKASEAVMRLKAECATVIRTTAVTPSPSDAPSPPPQPAQAAGPATTSGTNLWLPLDSLVDQPRTSNATADATVEVQRYLRESNLPRQMDPLEFWHAQKLAYPHLYQLALRFLCTPASSVPCERVFSKAGEIVSKKTNRLSPNTVKQLLFLNKNQ</sequence>
<dbReference type="OrthoDB" id="1869581at2759"/>
<dbReference type="Proteomes" id="UP001152622">
    <property type="component" value="Chromosome 24"/>
</dbReference>
<protein>
    <recommendedName>
        <fullName evidence="7">HAT C-terminal dimerisation domain-containing protein</fullName>
    </recommendedName>
</protein>
<organism evidence="8 9">
    <name type="scientific">Synaphobranchus kaupii</name>
    <name type="common">Kaup's arrowtooth eel</name>
    <dbReference type="NCBI Taxonomy" id="118154"/>
    <lineage>
        <taxon>Eukaryota</taxon>
        <taxon>Metazoa</taxon>
        <taxon>Chordata</taxon>
        <taxon>Craniata</taxon>
        <taxon>Vertebrata</taxon>
        <taxon>Euteleostomi</taxon>
        <taxon>Actinopterygii</taxon>
        <taxon>Neopterygii</taxon>
        <taxon>Teleostei</taxon>
        <taxon>Anguilliformes</taxon>
        <taxon>Synaphobranchidae</taxon>
        <taxon>Synaphobranchus</taxon>
    </lineage>
</organism>
<keyword evidence="4" id="KW-0862">Zinc</keyword>
<evidence type="ECO:0000256" key="1">
    <source>
        <dbReference type="ARBA" id="ARBA00004123"/>
    </source>
</evidence>
<dbReference type="EMBL" id="JAINUF010000024">
    <property type="protein sequence ID" value="KAJ8332769.1"/>
    <property type="molecule type" value="Genomic_DNA"/>
</dbReference>
<evidence type="ECO:0000259" key="7">
    <source>
        <dbReference type="Pfam" id="PF05699"/>
    </source>
</evidence>
<dbReference type="InterPro" id="IPR012337">
    <property type="entry name" value="RNaseH-like_sf"/>
</dbReference>
<proteinExistence type="predicted"/>
<gene>
    <name evidence="8" type="ORF">SKAU_G00416650</name>
</gene>
<feature type="compositionally biased region" description="Pro residues" evidence="6">
    <location>
        <begin position="338"/>
        <end position="347"/>
    </location>
</feature>
<evidence type="ECO:0000313" key="9">
    <source>
        <dbReference type="Proteomes" id="UP001152622"/>
    </source>
</evidence>
<feature type="region of interest" description="Disordered" evidence="6">
    <location>
        <begin position="333"/>
        <end position="356"/>
    </location>
</feature>
<keyword evidence="2" id="KW-0479">Metal-binding</keyword>
<dbReference type="PANTHER" id="PTHR46481">
    <property type="entry name" value="ZINC FINGER BED DOMAIN-CONTAINING PROTEIN 4"/>
    <property type="match status" value="1"/>
</dbReference>
<keyword evidence="5" id="KW-0539">Nucleus</keyword>
<dbReference type="Pfam" id="PF05699">
    <property type="entry name" value="Dimer_Tnp_hAT"/>
    <property type="match status" value="1"/>
</dbReference>
<evidence type="ECO:0000256" key="2">
    <source>
        <dbReference type="ARBA" id="ARBA00022723"/>
    </source>
</evidence>
<feature type="domain" description="HAT C-terminal dimerisation" evidence="7">
    <location>
        <begin position="384"/>
        <end position="463"/>
    </location>
</feature>
<dbReference type="PANTHER" id="PTHR46481:SF10">
    <property type="entry name" value="ZINC FINGER BED DOMAIN-CONTAINING PROTEIN 39"/>
    <property type="match status" value="1"/>
</dbReference>
<name>A0A9Q1E5U2_SYNKA</name>
<comment type="subcellular location">
    <subcellularLocation>
        <location evidence="1">Nucleus</location>
    </subcellularLocation>
</comment>
<dbReference type="InterPro" id="IPR052035">
    <property type="entry name" value="ZnF_BED_domain_contain"/>
</dbReference>
<comment type="caution">
    <text evidence="8">The sequence shown here is derived from an EMBL/GenBank/DDBJ whole genome shotgun (WGS) entry which is preliminary data.</text>
</comment>
<accession>A0A9Q1E5U2</accession>
<keyword evidence="9" id="KW-1185">Reference proteome</keyword>